<dbReference type="HAMAP" id="MF_00186">
    <property type="entry name" value="Glycerol_kin"/>
    <property type="match status" value="1"/>
</dbReference>
<dbReference type="PROSITE" id="PS00445">
    <property type="entry name" value="FGGY_KINASES_2"/>
    <property type="match status" value="1"/>
</dbReference>
<feature type="binding site" evidence="7">
    <location>
        <position position="257"/>
    </location>
    <ligand>
        <name>glycerol</name>
        <dbReference type="ChEBI" id="CHEBI:17754"/>
    </ligand>
</feature>
<evidence type="ECO:0000313" key="12">
    <source>
        <dbReference type="Proteomes" id="UP001501736"/>
    </source>
</evidence>
<keyword evidence="12" id="KW-1185">Reference proteome</keyword>
<dbReference type="Proteomes" id="UP001501736">
    <property type="component" value="Unassembled WGS sequence"/>
</dbReference>
<proteinExistence type="inferred from homology"/>
<feature type="binding site" evidence="7">
    <location>
        <position position="24"/>
    </location>
    <ligand>
        <name>ATP</name>
        <dbReference type="ChEBI" id="CHEBI:30616"/>
    </ligand>
</feature>
<feature type="binding site" evidence="7">
    <location>
        <position position="144"/>
    </location>
    <ligand>
        <name>glycerol</name>
        <dbReference type="ChEBI" id="CHEBI:17754"/>
    </ligand>
</feature>
<dbReference type="GO" id="GO:0016301">
    <property type="term" value="F:kinase activity"/>
    <property type="evidence" value="ECO:0007669"/>
    <property type="project" value="UniProtKB-KW"/>
</dbReference>
<dbReference type="InterPro" id="IPR018483">
    <property type="entry name" value="Carb_kinase_FGGY_CS"/>
</dbReference>
<dbReference type="EC" id="2.7.1.30" evidence="7"/>
<dbReference type="InterPro" id="IPR005999">
    <property type="entry name" value="Glycerol_kin"/>
</dbReference>
<feature type="binding site" evidence="7">
    <location>
        <position position="93"/>
    </location>
    <ligand>
        <name>glycerol</name>
        <dbReference type="ChEBI" id="CHEBI:17754"/>
    </ligand>
</feature>
<comment type="catalytic activity">
    <reaction evidence="7">
        <text>glycerol + ATP = sn-glycerol 3-phosphate + ADP + H(+)</text>
        <dbReference type="Rhea" id="RHEA:21644"/>
        <dbReference type="ChEBI" id="CHEBI:15378"/>
        <dbReference type="ChEBI" id="CHEBI:17754"/>
        <dbReference type="ChEBI" id="CHEBI:30616"/>
        <dbReference type="ChEBI" id="CHEBI:57597"/>
        <dbReference type="ChEBI" id="CHEBI:456216"/>
        <dbReference type="EC" id="2.7.1.30"/>
    </reaction>
</comment>
<feature type="binding site" evidence="7">
    <location>
        <position position="423"/>
    </location>
    <ligand>
        <name>ADP</name>
        <dbReference type="ChEBI" id="CHEBI:456216"/>
    </ligand>
</feature>
<keyword evidence="4 7" id="KW-0418">Kinase</keyword>
<dbReference type="Gene3D" id="3.30.420.40">
    <property type="match status" value="2"/>
</dbReference>
<evidence type="ECO:0000256" key="4">
    <source>
        <dbReference type="ARBA" id="ARBA00022777"/>
    </source>
</evidence>
<feature type="binding site" evidence="7">
    <location>
        <position position="22"/>
    </location>
    <ligand>
        <name>ATP</name>
        <dbReference type="ChEBI" id="CHEBI:30616"/>
    </ligand>
</feature>
<dbReference type="SUPFAM" id="SSF53067">
    <property type="entry name" value="Actin-like ATPase domain"/>
    <property type="match status" value="2"/>
</dbReference>
<dbReference type="CDD" id="cd07769">
    <property type="entry name" value="ASKHA_NBD_FGGY_GK"/>
    <property type="match status" value="1"/>
</dbReference>
<dbReference type="EMBL" id="BAAAYG010000007">
    <property type="protein sequence ID" value="GAA3286218.1"/>
    <property type="molecule type" value="Genomic_DNA"/>
</dbReference>
<feature type="binding site" evidence="7">
    <location>
        <position position="22"/>
    </location>
    <ligand>
        <name>sn-glycerol 3-phosphate</name>
        <dbReference type="ChEBI" id="CHEBI:57597"/>
    </ligand>
</feature>
<feature type="binding site" evidence="7">
    <location>
        <position position="256"/>
    </location>
    <ligand>
        <name>sn-glycerol 3-phosphate</name>
        <dbReference type="ChEBI" id="CHEBI:57597"/>
    </ligand>
</feature>
<feature type="domain" description="Carbohydrate kinase FGGY N-terminal" evidence="9">
    <location>
        <begin position="14"/>
        <end position="263"/>
    </location>
</feature>
<protein>
    <recommendedName>
        <fullName evidence="7">Glycerol kinase</fullName>
        <ecNumber evidence="7">2.7.1.30</ecNumber>
    </recommendedName>
    <alternativeName>
        <fullName evidence="7">ATP:glycerol 3-phosphotransferase</fullName>
    </alternativeName>
    <alternativeName>
        <fullName evidence="7">Glycerokinase</fullName>
        <shortName evidence="7">GK</shortName>
    </alternativeName>
</protein>
<feature type="binding site" evidence="7">
    <location>
        <position position="427"/>
    </location>
    <ligand>
        <name>ADP</name>
        <dbReference type="ChEBI" id="CHEBI:456216"/>
    </ligand>
</feature>
<feature type="binding site" evidence="7">
    <location>
        <position position="92"/>
    </location>
    <ligand>
        <name>sn-glycerol 3-phosphate</name>
        <dbReference type="ChEBI" id="CHEBI:57597"/>
    </ligand>
</feature>
<evidence type="ECO:0000256" key="3">
    <source>
        <dbReference type="ARBA" id="ARBA00022741"/>
    </source>
</evidence>
<comment type="activity regulation">
    <text evidence="7">Inhibited by fructose 1,6-bisphosphate (FBP).</text>
</comment>
<dbReference type="PANTHER" id="PTHR10196:SF69">
    <property type="entry name" value="GLYCEROL KINASE"/>
    <property type="match status" value="1"/>
</dbReference>
<keyword evidence="2 7" id="KW-0808">Transferase</keyword>
<comment type="pathway">
    <text evidence="7">Polyol metabolism; glycerol degradation via glycerol kinase pathway; sn-glycerol 3-phosphate from glycerol: step 1/1.</text>
</comment>
<feature type="binding site" evidence="7">
    <location>
        <position position="278"/>
    </location>
    <ligand>
        <name>ADP</name>
        <dbReference type="ChEBI" id="CHEBI:456216"/>
    </ligand>
</feature>
<dbReference type="InterPro" id="IPR018484">
    <property type="entry name" value="FGGY_N"/>
</dbReference>
<feature type="binding site" evidence="7">
    <location>
        <position position="423"/>
    </location>
    <ligand>
        <name>ATP</name>
        <dbReference type="ChEBI" id="CHEBI:30616"/>
    </ligand>
</feature>
<dbReference type="NCBIfam" id="NF000756">
    <property type="entry name" value="PRK00047.1"/>
    <property type="match status" value="1"/>
</dbReference>
<name>A0ABP6RHE1_9MICC</name>
<feature type="binding site" evidence="7">
    <location>
        <position position="256"/>
    </location>
    <ligand>
        <name>glycerol</name>
        <dbReference type="ChEBI" id="CHEBI:17754"/>
    </ligand>
</feature>
<feature type="binding site" evidence="7">
    <location>
        <position position="144"/>
    </location>
    <ligand>
        <name>sn-glycerol 3-phosphate</name>
        <dbReference type="ChEBI" id="CHEBI:57597"/>
    </ligand>
</feature>
<feature type="binding site" evidence="7">
    <location>
        <position position="26"/>
    </location>
    <ligand>
        <name>ADP</name>
        <dbReference type="ChEBI" id="CHEBI:456216"/>
    </ligand>
</feature>
<evidence type="ECO:0000256" key="1">
    <source>
        <dbReference type="ARBA" id="ARBA00009156"/>
    </source>
</evidence>
<comment type="similarity">
    <text evidence="1 7 8">Belongs to the FGGY kinase family.</text>
</comment>
<dbReference type="Pfam" id="PF00370">
    <property type="entry name" value="FGGY_N"/>
    <property type="match status" value="1"/>
</dbReference>
<dbReference type="InterPro" id="IPR000577">
    <property type="entry name" value="Carb_kinase_FGGY"/>
</dbReference>
<feature type="binding site" evidence="7">
    <location>
        <position position="23"/>
    </location>
    <ligand>
        <name>ATP</name>
        <dbReference type="ChEBI" id="CHEBI:30616"/>
    </ligand>
</feature>
<feature type="binding site" evidence="7">
    <location>
        <position position="278"/>
    </location>
    <ligand>
        <name>ATP</name>
        <dbReference type="ChEBI" id="CHEBI:30616"/>
    </ligand>
</feature>
<evidence type="ECO:0000256" key="6">
    <source>
        <dbReference type="ARBA" id="ARBA00022840"/>
    </source>
</evidence>
<evidence type="ECO:0000256" key="2">
    <source>
        <dbReference type="ARBA" id="ARBA00022679"/>
    </source>
</evidence>
<feature type="domain" description="Carbohydrate kinase FGGY C-terminal" evidence="10">
    <location>
        <begin position="273"/>
        <end position="462"/>
    </location>
</feature>
<organism evidence="11 12">
    <name type="scientific">Nesterenkonia halobia</name>
    <dbReference type="NCBI Taxonomy" id="37922"/>
    <lineage>
        <taxon>Bacteria</taxon>
        <taxon>Bacillati</taxon>
        <taxon>Actinomycetota</taxon>
        <taxon>Actinomycetes</taxon>
        <taxon>Micrococcales</taxon>
        <taxon>Micrococcaceae</taxon>
        <taxon>Nesterenkonia</taxon>
    </lineage>
</organism>
<evidence type="ECO:0000259" key="10">
    <source>
        <dbReference type="Pfam" id="PF02782"/>
    </source>
</evidence>
<feature type="binding site" evidence="7">
    <location>
        <position position="322"/>
    </location>
    <ligand>
        <name>ADP</name>
        <dbReference type="ChEBI" id="CHEBI:456216"/>
    </ligand>
</feature>
<keyword evidence="5 7" id="KW-0319">Glycerol metabolism</keyword>
<dbReference type="InterPro" id="IPR018485">
    <property type="entry name" value="FGGY_C"/>
</dbReference>
<feature type="binding site" evidence="7">
    <location>
        <position position="326"/>
    </location>
    <ligand>
        <name>ATP</name>
        <dbReference type="ChEBI" id="CHEBI:30616"/>
    </ligand>
</feature>
<accession>A0ABP6RHE1</accession>
<feature type="binding site" evidence="7">
    <location>
        <position position="22"/>
    </location>
    <ligand>
        <name>ADP</name>
        <dbReference type="ChEBI" id="CHEBI:456216"/>
    </ligand>
</feature>
<comment type="caution">
    <text evidence="11">The sequence shown here is derived from an EMBL/GenBank/DDBJ whole genome shotgun (WGS) entry which is preliminary data.</text>
</comment>
<evidence type="ECO:0000256" key="7">
    <source>
        <dbReference type="HAMAP-Rule" id="MF_00186"/>
    </source>
</evidence>
<evidence type="ECO:0000259" key="9">
    <source>
        <dbReference type="Pfam" id="PF00370"/>
    </source>
</evidence>
<dbReference type="RefSeq" id="WP_344720957.1">
    <property type="nucleotide sequence ID" value="NZ_BAAAYG010000007.1"/>
</dbReference>
<dbReference type="PIRSF" id="PIRSF000538">
    <property type="entry name" value="GlpK"/>
    <property type="match status" value="1"/>
</dbReference>
<dbReference type="Pfam" id="PF02782">
    <property type="entry name" value="FGGY_C"/>
    <property type="match status" value="1"/>
</dbReference>
<sequence length="519" mass="56138">MTTPTGTNPENGSYVMAIDQGTTSTRAVVIDHSGQPLGSGQKEHEQILPRAGWVEHDAKEIWRNTREVVGLALADANINRHSLAAVGITNQRETTVVWDRHTGEPIHNAVVWQDTRTQEICDRLAGDAGAEKYKDRTGLPLATYFAGPKVRWILDAVDGAQERAEAGDLLFGTMDTWLVWNMTGGPDGGRHVTDVTNASRTLLMNIDTLDWNAEICADMDIPTSMLPEIRSSSEVYGHGHKQGLLIDTPITGILGDQQAATFGQACFTPGQGKNTYGTGNFMLMNTGTEAVRSDNGLLTTVAYKLGEQDTVYALEGAVAVTGSLIQWLRDNLGLIADAAESETKAKKVDDNGGAYVVPAFSGLFAPYWKHDARGVLVGLTRYVNQNHICRAALESVAFQSAEVVGAMNDDSGKDLTELKVDGGMVVNETLMQFQADLLGVDVVRPQVIETTAMGAAYAAGLAVGFWASTDDVVANWAEDKRWSPQIDRDAAARKLRLWKKAVTRAFDWVDEDVAAEAAS</sequence>
<evidence type="ECO:0000256" key="8">
    <source>
        <dbReference type="RuleBase" id="RU003733"/>
    </source>
</evidence>
<gene>
    <name evidence="7 11" type="primary">glpK</name>
    <name evidence="11" type="ORF">GCM10020260_20530</name>
</gene>
<dbReference type="InterPro" id="IPR043129">
    <property type="entry name" value="ATPase_NBD"/>
</dbReference>
<keyword evidence="3 7" id="KW-0547">Nucleotide-binding</keyword>
<feature type="binding site" evidence="7">
    <location>
        <position position="93"/>
    </location>
    <ligand>
        <name>sn-glycerol 3-phosphate</name>
        <dbReference type="ChEBI" id="CHEBI:57597"/>
    </ligand>
</feature>
<evidence type="ECO:0000313" key="11">
    <source>
        <dbReference type="EMBL" id="GAA3286218.1"/>
    </source>
</evidence>
<dbReference type="NCBIfam" id="TIGR01311">
    <property type="entry name" value="glycerol_kin"/>
    <property type="match status" value="1"/>
</dbReference>
<comment type="function">
    <text evidence="7">Key enzyme in the regulation of glycerol uptake and metabolism. Catalyzes the phosphorylation of glycerol to yield sn-glycerol 3-phosphate.</text>
</comment>
<keyword evidence="6 7" id="KW-0067">ATP-binding</keyword>
<feature type="binding site" evidence="7">
    <location>
        <position position="322"/>
    </location>
    <ligand>
        <name>ATP</name>
        <dbReference type="ChEBI" id="CHEBI:30616"/>
    </ligand>
</feature>
<dbReference type="PANTHER" id="PTHR10196">
    <property type="entry name" value="SUGAR KINASE"/>
    <property type="match status" value="1"/>
</dbReference>
<evidence type="ECO:0000256" key="5">
    <source>
        <dbReference type="ARBA" id="ARBA00022798"/>
    </source>
</evidence>
<reference evidence="12" key="1">
    <citation type="journal article" date="2019" name="Int. J. Syst. Evol. Microbiol.">
        <title>The Global Catalogue of Microorganisms (GCM) 10K type strain sequencing project: providing services to taxonomists for standard genome sequencing and annotation.</title>
        <authorList>
            <consortium name="The Broad Institute Genomics Platform"/>
            <consortium name="The Broad Institute Genome Sequencing Center for Infectious Disease"/>
            <person name="Wu L."/>
            <person name="Ma J."/>
        </authorList>
    </citation>
    <scope>NUCLEOTIDE SEQUENCE [LARGE SCALE GENOMIC DNA]</scope>
    <source>
        <strain evidence="12">JCM 11483</strain>
    </source>
</reference>
<feature type="binding site" evidence="7">
    <location>
        <position position="92"/>
    </location>
    <ligand>
        <name>glycerol</name>
        <dbReference type="ChEBI" id="CHEBI:17754"/>
    </ligand>
</feature>